<name>I3XZS3_SULBS</name>
<evidence type="ECO:0000313" key="2">
    <source>
        <dbReference type="EMBL" id="AFL69447.1"/>
    </source>
</evidence>
<dbReference type="OrthoDB" id="9255557at2"/>
<gene>
    <name evidence="2" type="ordered locus">Sulba_2172</name>
</gene>
<evidence type="ECO:0000256" key="1">
    <source>
        <dbReference type="SAM" id="MobiDB-lite"/>
    </source>
</evidence>
<organism evidence="2 3">
    <name type="scientific">Sulfurospirillum barnesii (strain ATCC 700032 / DSM 10660 / SES-3)</name>
    <dbReference type="NCBI Taxonomy" id="760154"/>
    <lineage>
        <taxon>Bacteria</taxon>
        <taxon>Pseudomonadati</taxon>
        <taxon>Campylobacterota</taxon>
        <taxon>Epsilonproteobacteria</taxon>
        <taxon>Campylobacterales</taxon>
        <taxon>Sulfurospirillaceae</taxon>
        <taxon>Sulfurospirillum</taxon>
    </lineage>
</organism>
<proteinExistence type="predicted"/>
<protein>
    <submittedName>
        <fullName evidence="2">Uncharacterized protein</fullName>
    </submittedName>
</protein>
<feature type="compositionally biased region" description="Polar residues" evidence="1">
    <location>
        <begin position="160"/>
        <end position="177"/>
    </location>
</feature>
<dbReference type="STRING" id="760154.Sulba_2172"/>
<dbReference type="AlphaFoldDB" id="I3XZS3"/>
<accession>I3XZS3</accession>
<keyword evidence="3" id="KW-1185">Reference proteome</keyword>
<dbReference type="EMBL" id="CP003333">
    <property type="protein sequence ID" value="AFL69447.1"/>
    <property type="molecule type" value="Genomic_DNA"/>
</dbReference>
<dbReference type="RefSeq" id="WP_014770312.1">
    <property type="nucleotide sequence ID" value="NC_018002.1"/>
</dbReference>
<dbReference type="HOGENOM" id="CLU_1389599_0_0_7"/>
<evidence type="ECO:0000313" key="3">
    <source>
        <dbReference type="Proteomes" id="UP000006176"/>
    </source>
</evidence>
<sequence length="196" mass="21934">MSILEALKQIIKSSAILCDGQQQCHAILEERNEAKLKKLTLSDLKSNHLVIGLDDARKLVCDARITCMSPIFSTTSAYDINRACDALLIEEKEAGKCKITYIELKSDSPSGFVSQFISSSCFVSYLKEILIKLCNIHVESITEKFLIFHTDPNDGKPSLRKTTTTKKNIPANANSPKNPKKIIVRNDDTKSIMEIW</sequence>
<dbReference type="PATRIC" id="fig|760154.4.peg.2172"/>
<dbReference type="Proteomes" id="UP000006176">
    <property type="component" value="Chromosome"/>
</dbReference>
<feature type="region of interest" description="Disordered" evidence="1">
    <location>
        <begin position="157"/>
        <end position="178"/>
    </location>
</feature>
<reference evidence="2 3" key="1">
    <citation type="submission" date="2012-06" db="EMBL/GenBank/DDBJ databases">
        <title>Complete sequence of Sulfurospirillum barnesii SES-3.</title>
        <authorList>
            <consortium name="US DOE Joint Genome Institute"/>
            <person name="Lucas S."/>
            <person name="Han J."/>
            <person name="Lapidus A."/>
            <person name="Cheng J.-F."/>
            <person name="Goodwin L."/>
            <person name="Pitluck S."/>
            <person name="Peters L."/>
            <person name="Ovchinnikova G."/>
            <person name="Lu M."/>
            <person name="Detter J.C."/>
            <person name="Han C."/>
            <person name="Tapia R."/>
            <person name="Land M."/>
            <person name="Hauser L."/>
            <person name="Kyrpides N."/>
            <person name="Ivanova N."/>
            <person name="Pagani I."/>
            <person name="Stolz J."/>
            <person name="Arkin A."/>
            <person name="Dehal P."/>
            <person name="Oremland R."/>
            <person name="Saltikov C."/>
            <person name="Basu P."/>
            <person name="Hollibaugh J."/>
            <person name="Newman D."/>
            <person name="Stolyar S."/>
            <person name="Hazen T."/>
            <person name="Woyke T."/>
        </authorList>
    </citation>
    <scope>NUCLEOTIDE SEQUENCE [LARGE SCALE GENOMIC DNA]</scope>
    <source>
        <strain evidence="3">ATCC 700032 / DSM 10660 / SES-3</strain>
    </source>
</reference>
<dbReference type="KEGG" id="sba:Sulba_2172"/>